<evidence type="ECO:0000259" key="2">
    <source>
        <dbReference type="PROSITE" id="PS50197"/>
    </source>
</evidence>
<feature type="region of interest" description="Disordered" evidence="1">
    <location>
        <begin position="170"/>
        <end position="196"/>
    </location>
</feature>
<dbReference type="SMART" id="SM01026">
    <property type="entry name" value="Beach"/>
    <property type="match status" value="1"/>
</dbReference>
<feature type="compositionally biased region" description="Polar residues" evidence="1">
    <location>
        <begin position="1"/>
        <end position="16"/>
    </location>
</feature>
<feature type="region of interest" description="Disordered" evidence="1">
    <location>
        <begin position="1"/>
        <end position="25"/>
    </location>
</feature>
<name>A0A9P6ILP3_9FUNG</name>
<reference evidence="3" key="1">
    <citation type="journal article" date="2020" name="Fungal Divers.">
        <title>Resolving the Mortierellaceae phylogeny through synthesis of multi-gene phylogenetics and phylogenomics.</title>
        <authorList>
            <person name="Vandepol N."/>
            <person name="Liber J."/>
            <person name="Desiro A."/>
            <person name="Na H."/>
            <person name="Kennedy M."/>
            <person name="Barry K."/>
            <person name="Grigoriev I.V."/>
            <person name="Miller A.N."/>
            <person name="O'Donnell K."/>
            <person name="Stajich J.E."/>
            <person name="Bonito G."/>
        </authorList>
    </citation>
    <scope>NUCLEOTIDE SEQUENCE</scope>
    <source>
        <strain evidence="3">MES-2147</strain>
    </source>
</reference>
<protein>
    <submittedName>
        <fullName evidence="3">WD repeat-containing protein 81</fullName>
    </submittedName>
</protein>
<evidence type="ECO:0000313" key="3">
    <source>
        <dbReference type="EMBL" id="KAF9936448.1"/>
    </source>
</evidence>
<dbReference type="Proteomes" id="UP000749646">
    <property type="component" value="Unassembled WGS sequence"/>
</dbReference>
<dbReference type="PROSITE" id="PS50197">
    <property type="entry name" value="BEACH"/>
    <property type="match status" value="1"/>
</dbReference>
<dbReference type="InterPro" id="IPR000409">
    <property type="entry name" value="BEACH_dom"/>
</dbReference>
<dbReference type="PANTHER" id="PTHR46866">
    <property type="entry name" value="GH12955P"/>
    <property type="match status" value="1"/>
</dbReference>
<keyword evidence="4" id="KW-1185">Reference proteome</keyword>
<dbReference type="Gene3D" id="1.10.1540.10">
    <property type="entry name" value="BEACH domain"/>
    <property type="match status" value="1"/>
</dbReference>
<dbReference type="CDD" id="cd06071">
    <property type="entry name" value="Beach"/>
    <property type="match status" value="1"/>
</dbReference>
<dbReference type="OrthoDB" id="26681at2759"/>
<evidence type="ECO:0000313" key="4">
    <source>
        <dbReference type="Proteomes" id="UP000749646"/>
    </source>
</evidence>
<feature type="compositionally biased region" description="Acidic residues" evidence="1">
    <location>
        <begin position="174"/>
        <end position="186"/>
    </location>
</feature>
<dbReference type="SUPFAM" id="SSF81837">
    <property type="entry name" value="BEACH domain"/>
    <property type="match status" value="1"/>
</dbReference>
<feature type="domain" description="BEACH" evidence="2">
    <location>
        <begin position="258"/>
        <end position="517"/>
    </location>
</feature>
<evidence type="ECO:0000256" key="1">
    <source>
        <dbReference type="SAM" id="MobiDB-lite"/>
    </source>
</evidence>
<dbReference type="InterPro" id="IPR036372">
    <property type="entry name" value="BEACH_dom_sf"/>
</dbReference>
<sequence length="1153" mass="129160">MSSPRRSLCNRTTGQGTVAASTHSSHDHVVHTSHVLAELTQDLHCTRAIRARAFAQVETQSPSTSLPPTQKSYTTLTSVSSNDEWNLTAEAYIRELIDTEDGNTLKANKPSTEAHSRHKMFQSILEGDDVLTNPTHHEDGSDSLKHNKELIEHVLEIIYPTTLRYRVACSSNDNDVDNDSDSDSDNNDNHRNRTPRLVLVERDTKAKKNLSPSNIAAATVIIESDNAHYCLSPHRSGGAAGLTTLQDLLRFNPGNLNTSLKKEIQAESTVMKWVKGDISNFTYLMILNHAAGRRHGDPNVHPIFPWVTDFTGTAVEHGWRDFTKTKFRLNKGDEQLDVTFDGPIPHHITDILSDITYYVYMARQIPIPVLCQFVRSKYEANEYPSSIRRLYEWTPDECIPQFYTEPNIFRSIHADMPDMALPVWAKTPEDFIRIHREALESDYVSRHLHEWIDLTFGYRLSGPGAVEAKNVALSLFPGQSSFMKHGIIQLFTDPHPQRLSNWSLSKAEFLKSQAEKQTALERASKTIKRRSAYRPQSDRPQFVDKMSDLLFRPAGPTRLKPLRQLPGSRPGSVIINQGNYERDLSSTGLFVGSPPTNGLLSKNPVTQDTSIALASSRPEAFIQFIQSEVIELSKDLKGAIFTEELEHFEATFQFGSRYHFMNSDEARTRILADTPVLNADISTTRKEDSFDYMQSWDVLCLGEVFKHIYLAQDIPNNSVDMALKPDVTLMNLSKSQHEWKSRPLIDDILQNSIPALLMRSPTISMFVPTFMAEIYEFLAKFYVCPECTQMELANKWIDRICAFEDETFDIALTVFVYLFANEGTRLSALSLFPKLGQRLGIQRTKSYLLKPIIALFESKHILPAELFAPSTFTEFLRRFGSGTFLHQIFPYYLESLVADYGPGDSSSEDSSSASSLRAVEGIQVASTTSATVVGEDDLPRKSTQESISKLGKVASEAFVGICRSVGPILTSKHVMRPFSRLAFKDPISLPLLKETLSGIARDEAIERLIAARLASKEFGNSPLRSLGGITAQGKFVSTSFWQQQRNQKARDANAKKAAFSTKDLWSATSAGMSKAFSIFDSNKNRSGSLSPRSHGNGLGPLPSASIGLGVDFSVITWKHILGQVEEVVNNILQVPNVQNRPQRSFQQIRFHPS</sequence>
<comment type="caution">
    <text evidence="3">The sequence shown here is derived from an EMBL/GenBank/DDBJ whole genome shotgun (WGS) entry which is preliminary data.</text>
</comment>
<dbReference type="PANTHER" id="PTHR46866:SF1">
    <property type="entry name" value="GH12955P"/>
    <property type="match status" value="1"/>
</dbReference>
<dbReference type="EMBL" id="JAAAHW010009772">
    <property type="protein sequence ID" value="KAF9936448.1"/>
    <property type="molecule type" value="Genomic_DNA"/>
</dbReference>
<accession>A0A9P6ILP3</accession>
<dbReference type="Pfam" id="PF02138">
    <property type="entry name" value="Beach"/>
    <property type="match status" value="1"/>
</dbReference>
<organism evidence="3 4">
    <name type="scientific">Modicella reniformis</name>
    <dbReference type="NCBI Taxonomy" id="1440133"/>
    <lineage>
        <taxon>Eukaryota</taxon>
        <taxon>Fungi</taxon>
        <taxon>Fungi incertae sedis</taxon>
        <taxon>Mucoromycota</taxon>
        <taxon>Mortierellomycotina</taxon>
        <taxon>Mortierellomycetes</taxon>
        <taxon>Mortierellales</taxon>
        <taxon>Mortierellaceae</taxon>
        <taxon>Modicella</taxon>
    </lineage>
</organism>
<proteinExistence type="predicted"/>
<gene>
    <name evidence="3" type="primary">WDR81</name>
    <name evidence="3" type="ORF">BGZ65_002382</name>
</gene>
<dbReference type="AlphaFoldDB" id="A0A9P6ILP3"/>